<keyword evidence="2 3" id="KW-0732">Signal</keyword>
<dbReference type="PANTHER" id="PTHR45966:SF35">
    <property type="entry name" value="GDSL LIPASE_ESTERASE, SGNH HYDROLASE SUPERFAMILY"/>
    <property type="match status" value="1"/>
</dbReference>
<evidence type="ECO:0000256" key="1">
    <source>
        <dbReference type="ARBA" id="ARBA00008668"/>
    </source>
</evidence>
<dbReference type="Proteomes" id="UP001177003">
    <property type="component" value="Chromosome 0"/>
</dbReference>
<sequence>MERFPQLIIFLSVFLLFSAYANAHVKSLIIFGDSLFDPGNNRYIRNCTIQANFPPYGSTFFHRPTGRFSNGRTVADFIAQHMGIKFQKPYQKLYGKNLGSIIVKHFPVQANGINFASAGSGILPETNKYAGVTPLEVQLQQFQELIHYKHLHRDQISKSIFFLEAGSNDIFTYLQAPEKSTLSPIAFVDAMLREAANFLDIIYQHGARKIAIFSVGPMGCIPGRINLPNASTHRCYAGANKMTKYYNYGLERLVHSIRRKYRGAIGVYGEVFNTAQRLRVRAKLHGFSNVNSACCGAGPLKGRVQCGEKGYTMCSNANEYFYWDYFHPSEHTYELISKALWSGGRYAVRPMNLRTLANITLPHS</sequence>
<dbReference type="SUPFAM" id="SSF52266">
    <property type="entry name" value="SGNH hydrolase"/>
    <property type="match status" value="1"/>
</dbReference>
<evidence type="ECO:0000256" key="2">
    <source>
        <dbReference type="ARBA" id="ARBA00022729"/>
    </source>
</evidence>
<name>A0AA35V1N6_LACSI</name>
<dbReference type="Gene3D" id="3.40.50.1110">
    <property type="entry name" value="SGNH hydrolase"/>
    <property type="match status" value="1"/>
</dbReference>
<protein>
    <submittedName>
        <fullName evidence="4">Uncharacterized protein</fullName>
    </submittedName>
</protein>
<dbReference type="InterPro" id="IPR044552">
    <property type="entry name" value="GLIP1-5/GLL25"/>
</dbReference>
<dbReference type="PANTHER" id="PTHR45966">
    <property type="entry name" value="GDSL-LIKE LIPASE/ACYLHYDROLASE"/>
    <property type="match status" value="1"/>
</dbReference>
<dbReference type="InterPro" id="IPR035669">
    <property type="entry name" value="SGNH_plant_lipase-like"/>
</dbReference>
<gene>
    <name evidence="4" type="ORF">LSALG_LOCUS1142</name>
</gene>
<keyword evidence="5" id="KW-1185">Reference proteome</keyword>
<reference evidence="4" key="1">
    <citation type="submission" date="2023-04" db="EMBL/GenBank/DDBJ databases">
        <authorList>
            <person name="Vijverberg K."/>
            <person name="Xiong W."/>
            <person name="Schranz E."/>
        </authorList>
    </citation>
    <scope>NUCLEOTIDE SEQUENCE</scope>
</reference>
<comment type="similarity">
    <text evidence="1">Belongs to the 'GDSL' lipolytic enzyme family.</text>
</comment>
<dbReference type="EMBL" id="OX465086">
    <property type="protein sequence ID" value="CAI9260303.1"/>
    <property type="molecule type" value="Genomic_DNA"/>
</dbReference>
<feature type="signal peptide" evidence="3">
    <location>
        <begin position="1"/>
        <end position="23"/>
    </location>
</feature>
<evidence type="ECO:0000256" key="3">
    <source>
        <dbReference type="SAM" id="SignalP"/>
    </source>
</evidence>
<dbReference type="CDD" id="cd01837">
    <property type="entry name" value="SGNH_plant_lipase_like"/>
    <property type="match status" value="1"/>
</dbReference>
<evidence type="ECO:0000313" key="5">
    <source>
        <dbReference type="Proteomes" id="UP001177003"/>
    </source>
</evidence>
<dbReference type="GO" id="GO:0016298">
    <property type="term" value="F:lipase activity"/>
    <property type="evidence" value="ECO:0007669"/>
    <property type="project" value="TreeGrafter"/>
</dbReference>
<evidence type="ECO:0000313" key="4">
    <source>
        <dbReference type="EMBL" id="CAI9260303.1"/>
    </source>
</evidence>
<organism evidence="4 5">
    <name type="scientific">Lactuca saligna</name>
    <name type="common">Willowleaf lettuce</name>
    <dbReference type="NCBI Taxonomy" id="75948"/>
    <lineage>
        <taxon>Eukaryota</taxon>
        <taxon>Viridiplantae</taxon>
        <taxon>Streptophyta</taxon>
        <taxon>Embryophyta</taxon>
        <taxon>Tracheophyta</taxon>
        <taxon>Spermatophyta</taxon>
        <taxon>Magnoliopsida</taxon>
        <taxon>eudicotyledons</taxon>
        <taxon>Gunneridae</taxon>
        <taxon>Pentapetalae</taxon>
        <taxon>asterids</taxon>
        <taxon>campanulids</taxon>
        <taxon>Asterales</taxon>
        <taxon>Asteraceae</taxon>
        <taxon>Cichorioideae</taxon>
        <taxon>Cichorieae</taxon>
        <taxon>Lactucinae</taxon>
        <taxon>Lactuca</taxon>
    </lineage>
</organism>
<proteinExistence type="inferred from homology"/>
<feature type="chain" id="PRO_5041441773" evidence="3">
    <location>
        <begin position="24"/>
        <end position="364"/>
    </location>
</feature>
<dbReference type="InterPro" id="IPR036514">
    <property type="entry name" value="SGNH_hydro_sf"/>
</dbReference>
<dbReference type="AlphaFoldDB" id="A0AA35V1N6"/>
<dbReference type="Pfam" id="PF00657">
    <property type="entry name" value="Lipase_GDSL"/>
    <property type="match status" value="1"/>
</dbReference>
<dbReference type="InterPro" id="IPR001087">
    <property type="entry name" value="GDSL"/>
</dbReference>
<accession>A0AA35V1N6</accession>